<evidence type="ECO:0000256" key="7">
    <source>
        <dbReference type="SAM" id="Phobius"/>
    </source>
</evidence>
<evidence type="ECO:0000259" key="8">
    <source>
        <dbReference type="Pfam" id="PF02687"/>
    </source>
</evidence>
<dbReference type="Proteomes" id="UP000660611">
    <property type="component" value="Unassembled WGS sequence"/>
</dbReference>
<dbReference type="PANTHER" id="PTHR30572">
    <property type="entry name" value="MEMBRANE COMPONENT OF TRANSPORTER-RELATED"/>
    <property type="match status" value="1"/>
</dbReference>
<feature type="domain" description="ABC3 transporter permease C-terminal" evidence="8">
    <location>
        <begin position="764"/>
        <end position="882"/>
    </location>
</feature>
<dbReference type="InterPro" id="IPR003838">
    <property type="entry name" value="ABC3_permease_C"/>
</dbReference>
<gene>
    <name evidence="9" type="ORF">Dsi01nite_087070</name>
</gene>
<dbReference type="PANTHER" id="PTHR30572:SF4">
    <property type="entry name" value="ABC TRANSPORTER PERMEASE YTRF"/>
    <property type="match status" value="1"/>
</dbReference>
<feature type="transmembrane region" description="Helical" evidence="7">
    <location>
        <begin position="433"/>
        <end position="460"/>
    </location>
</feature>
<keyword evidence="5 7" id="KW-0472">Membrane</keyword>
<dbReference type="InterPro" id="IPR050250">
    <property type="entry name" value="Macrolide_Exporter_MacB"/>
</dbReference>
<feature type="transmembrane region" description="Helical" evidence="7">
    <location>
        <begin position="407"/>
        <end position="427"/>
    </location>
</feature>
<feature type="transmembrane region" description="Helical" evidence="7">
    <location>
        <begin position="762"/>
        <end position="786"/>
    </location>
</feature>
<evidence type="ECO:0000256" key="4">
    <source>
        <dbReference type="ARBA" id="ARBA00022989"/>
    </source>
</evidence>
<dbReference type="Pfam" id="PF02687">
    <property type="entry name" value="FtsX"/>
    <property type="match status" value="2"/>
</dbReference>
<name>A0A919UFY3_9ACTN</name>
<feature type="transmembrane region" description="Helical" evidence="7">
    <location>
        <begin position="263"/>
        <end position="288"/>
    </location>
</feature>
<protein>
    <recommendedName>
        <fullName evidence="8">ABC3 transporter permease C-terminal domain-containing protein</fullName>
    </recommendedName>
</protein>
<comment type="caution">
    <text evidence="9">The sequence shown here is derived from an EMBL/GenBank/DDBJ whole genome shotgun (WGS) entry which is preliminary data.</text>
</comment>
<keyword evidence="10" id="KW-1185">Reference proteome</keyword>
<feature type="domain" description="ABC3 transporter permease C-terminal" evidence="8">
    <location>
        <begin position="278"/>
        <end position="388"/>
    </location>
</feature>
<feature type="transmembrane region" description="Helical" evidence="7">
    <location>
        <begin position="319"/>
        <end position="340"/>
    </location>
</feature>
<comment type="similarity">
    <text evidence="6">Belongs to the ABC-4 integral membrane protein family.</text>
</comment>
<organism evidence="9 10">
    <name type="scientific">Dactylosporangium siamense</name>
    <dbReference type="NCBI Taxonomy" id="685454"/>
    <lineage>
        <taxon>Bacteria</taxon>
        <taxon>Bacillati</taxon>
        <taxon>Actinomycetota</taxon>
        <taxon>Actinomycetes</taxon>
        <taxon>Micromonosporales</taxon>
        <taxon>Micromonosporaceae</taxon>
        <taxon>Dactylosporangium</taxon>
    </lineage>
</organism>
<feature type="transmembrane region" description="Helical" evidence="7">
    <location>
        <begin position="481"/>
        <end position="503"/>
    </location>
</feature>
<evidence type="ECO:0000256" key="6">
    <source>
        <dbReference type="ARBA" id="ARBA00038076"/>
    </source>
</evidence>
<proteinExistence type="inferred from homology"/>
<keyword evidence="2" id="KW-1003">Cell membrane</keyword>
<evidence type="ECO:0000313" key="10">
    <source>
        <dbReference type="Proteomes" id="UP000660611"/>
    </source>
</evidence>
<accession>A0A919UFY3</accession>
<keyword evidence="3 7" id="KW-0812">Transmembrane</keyword>
<evidence type="ECO:0000256" key="5">
    <source>
        <dbReference type="ARBA" id="ARBA00023136"/>
    </source>
</evidence>
<reference evidence="9" key="1">
    <citation type="submission" date="2021-01" db="EMBL/GenBank/DDBJ databases">
        <title>Whole genome shotgun sequence of Dactylosporangium siamense NBRC 106093.</title>
        <authorList>
            <person name="Komaki H."/>
            <person name="Tamura T."/>
        </authorList>
    </citation>
    <scope>NUCLEOTIDE SEQUENCE</scope>
    <source>
        <strain evidence="9">NBRC 106093</strain>
    </source>
</reference>
<dbReference type="EMBL" id="BONQ01000137">
    <property type="protein sequence ID" value="GIG50666.1"/>
    <property type="molecule type" value="Genomic_DNA"/>
</dbReference>
<dbReference type="GO" id="GO:0022857">
    <property type="term" value="F:transmembrane transporter activity"/>
    <property type="evidence" value="ECO:0007669"/>
    <property type="project" value="TreeGrafter"/>
</dbReference>
<feature type="transmembrane region" description="Helical" evidence="7">
    <location>
        <begin position="815"/>
        <end position="839"/>
    </location>
</feature>
<dbReference type="GO" id="GO:0005886">
    <property type="term" value="C:plasma membrane"/>
    <property type="evidence" value="ECO:0007669"/>
    <property type="project" value="UniProtKB-SubCell"/>
</dbReference>
<sequence length="891" mass="92781">MTGWLVSLRIARREARRAKGRTALVLALIMLPVLGLSFAAVMYDMFTLTKSEQLDRELGSFEASARWVTDGKIRQDADGYGMDSVERGKPSTPTTEGLLALLPAGSRVAQVDTREIRLRGGNGEQKLTGHQLDLADVAYHNRVSVRRGTAPASSGEIALNRAAMDLVGVRLGGTVQLPGQGSARVVAEIEFPDTLRPAAVLRPGTLPAPELSSSTEWLVDAPGPVTWAQVRELNQHGVIVRSRVVVLDPPPDALTWPSSSQNVFGLGVLVFGLGVLEIVLLAGPAFAVGARRRRRELALVAANGGTPAQLRRIVLADGVLLGVVSGVIGTVVAIALAFALRGVFEEHVAHARAGAYRVFPMALLGIAGLAFVAGVGAALVPAFTAARTDVVAALAGRRNRTGPGRRWLVAGLCTLGAGAAAAGYGIVAIDSTVVMAGLVLAELGLVVCTPTLVGLIARLGRRLPLAPRIAVRDLARNRSSTAPAISAVMAAVLGAMTVGVYLASDFQRQRDMQVAALPDGYAEITRGVGNQGERADPLPTQRLVEAATSTLPVSRTVELRGVACKQPAAPDAWCWLNPLRPEHRRCPFRPGNVTKEEERKAARDPRCQADMYMMPGNAGNATTIVDDGTTVGLVSAAQGEDLARAEATLRAGGVVVADPELVEDGKLLLGVPSPDDPEGVQHAVTVPGYVSTTAVSRLFLAISPEAVAKAGLVVEVRGIVVATTRQPTQAEEGAFNAATEALGNYYHGGVAVPYRPDATVELLVLAIVAAVIALGAAGISTGLAAVDSRPDLATLGAVGASPAVRRRLTLSQAGVIAGFGSLLGAVAGVGAGWAVLASLNRVAGSTWPGETLYTMQIPWLNIAVAVLVVPLVAMFGTALFTRARLPIERRA</sequence>
<evidence type="ECO:0000256" key="3">
    <source>
        <dbReference type="ARBA" id="ARBA00022692"/>
    </source>
</evidence>
<keyword evidence="4 7" id="KW-1133">Transmembrane helix</keyword>
<feature type="transmembrane region" description="Helical" evidence="7">
    <location>
        <begin position="360"/>
        <end position="386"/>
    </location>
</feature>
<feature type="transmembrane region" description="Helical" evidence="7">
    <location>
        <begin position="859"/>
        <end position="880"/>
    </location>
</feature>
<dbReference type="AlphaFoldDB" id="A0A919UFY3"/>
<evidence type="ECO:0000256" key="1">
    <source>
        <dbReference type="ARBA" id="ARBA00004651"/>
    </source>
</evidence>
<evidence type="ECO:0000256" key="2">
    <source>
        <dbReference type="ARBA" id="ARBA00022475"/>
    </source>
</evidence>
<comment type="subcellular location">
    <subcellularLocation>
        <location evidence="1">Cell membrane</location>
        <topology evidence="1">Multi-pass membrane protein</topology>
    </subcellularLocation>
</comment>
<dbReference type="RefSeq" id="WP_203852307.1">
    <property type="nucleotide sequence ID" value="NZ_BAAAVW010000010.1"/>
</dbReference>
<evidence type="ECO:0000313" key="9">
    <source>
        <dbReference type="EMBL" id="GIG50666.1"/>
    </source>
</evidence>